<dbReference type="EMBL" id="SLUO01000021">
    <property type="protein sequence ID" value="TCL54234.1"/>
    <property type="molecule type" value="Genomic_DNA"/>
</dbReference>
<accession>A0A4R1QTM1</accession>
<comment type="caution">
    <text evidence="1">The sequence shown here is derived from an EMBL/GenBank/DDBJ whole genome shotgun (WGS) entry which is preliminary data.</text>
</comment>
<protein>
    <recommendedName>
        <fullName evidence="3">GAF domain-containing protein</fullName>
    </recommendedName>
</protein>
<dbReference type="AlphaFoldDB" id="A0A4R1QTM1"/>
<organism evidence="1 2">
    <name type="scientific">Kineothrix alysoides</name>
    <dbReference type="NCBI Taxonomy" id="1469948"/>
    <lineage>
        <taxon>Bacteria</taxon>
        <taxon>Bacillati</taxon>
        <taxon>Bacillota</taxon>
        <taxon>Clostridia</taxon>
        <taxon>Lachnospirales</taxon>
        <taxon>Lachnospiraceae</taxon>
        <taxon>Kineothrix</taxon>
    </lineage>
</organism>
<gene>
    <name evidence="1" type="ORF">EDD76_1212</name>
</gene>
<dbReference type="RefSeq" id="WP_031391668.1">
    <property type="nucleotide sequence ID" value="NZ_JPNB01000002.1"/>
</dbReference>
<dbReference type="SUPFAM" id="SSF55781">
    <property type="entry name" value="GAF domain-like"/>
    <property type="match status" value="2"/>
</dbReference>
<dbReference type="OrthoDB" id="1736267at2"/>
<evidence type="ECO:0000313" key="1">
    <source>
        <dbReference type="EMBL" id="TCL54234.1"/>
    </source>
</evidence>
<evidence type="ECO:0000313" key="2">
    <source>
        <dbReference type="Proteomes" id="UP000295718"/>
    </source>
</evidence>
<evidence type="ECO:0008006" key="3">
    <source>
        <dbReference type="Google" id="ProtNLM"/>
    </source>
</evidence>
<dbReference type="Gene3D" id="3.30.450.40">
    <property type="match status" value="1"/>
</dbReference>
<dbReference type="InterPro" id="IPR029016">
    <property type="entry name" value="GAF-like_dom_sf"/>
</dbReference>
<sequence length="604" mass="70148">MINEKDITSTIYRYEALLQAIDFFTQRFNLDYLSEFAFEFTNEILTLNSSALFLREGNDYILKKKRYYTYDDYTINGNLNIHDIASLHGNVITSDCHNFFNNEDINAFNIELVIPLIIDDYLFGFIISDGKSIGSINSSDITIAQSLMSLFNNSLENSKIFADLKSKNKVLDEKIFNLFAINQSVRILLSQIDLQSLYTMSIDIFSEMTGSRVTSIGIYDEKSHCIKIQGYRNISTYITYYTEFQLYSRKCCQNKIVFNVEEDQEILKEIFVNYEEFKMLDTKYVVLIIKDELLGMITLSDSVLPDAYNCSVFELLETLTNFTYIALSNAILFQKLNEQKELVEKKFITLSNLNKLVKNINGCETLDELCHLTLHTLRLSFFVKKSFIILKKDANYEVQNSIGLGSFDHDIIINNCWKDALMGDCIYDFQASSPQLFFNDQVVEWLGETNCIVIAPIHMVKSSLGSESYPMGFLVVVETNEGLQDEEVLLIDTISKNISPIIYHMKAMLELKKDYIEDPKVIFLSALKEKIIDFQTYEVEFELYYKKIEQHPFESTIIPELEGADYYKIDNYVFVITYDNLDNYDFDKLPMPKSIEEFLDYDYV</sequence>
<name>A0A4R1QTM1_9FIRM</name>
<reference evidence="1 2" key="1">
    <citation type="submission" date="2019-03" db="EMBL/GenBank/DDBJ databases">
        <title>Genomic Encyclopedia of Type Strains, Phase IV (KMG-IV): sequencing the most valuable type-strain genomes for metagenomic binning, comparative biology and taxonomic classification.</title>
        <authorList>
            <person name="Goeker M."/>
        </authorList>
    </citation>
    <scope>NUCLEOTIDE SEQUENCE [LARGE SCALE GENOMIC DNA]</scope>
    <source>
        <strain evidence="1 2">DSM 100556</strain>
    </source>
</reference>
<keyword evidence="2" id="KW-1185">Reference proteome</keyword>
<dbReference type="Proteomes" id="UP000295718">
    <property type="component" value="Unassembled WGS sequence"/>
</dbReference>
<proteinExistence type="predicted"/>